<dbReference type="Proteomes" id="UP001433508">
    <property type="component" value="Unassembled WGS sequence"/>
</dbReference>
<comment type="caution">
    <text evidence="1">The sequence shown here is derived from an EMBL/GenBank/DDBJ whole genome shotgun (WGS) entry which is preliminary data.</text>
</comment>
<proteinExistence type="predicted"/>
<gene>
    <name evidence="1" type="ORF">V1525DRAFT_413527</name>
</gene>
<evidence type="ECO:0000313" key="1">
    <source>
        <dbReference type="EMBL" id="KAK9234302.1"/>
    </source>
</evidence>
<reference evidence="2" key="1">
    <citation type="journal article" date="2024" name="Front. Bioeng. Biotechnol.">
        <title>Genome-scale model development and genomic sequencing of the oleaginous clade Lipomyces.</title>
        <authorList>
            <person name="Czajka J.J."/>
            <person name="Han Y."/>
            <person name="Kim J."/>
            <person name="Mondo S.J."/>
            <person name="Hofstad B.A."/>
            <person name="Robles A."/>
            <person name="Haridas S."/>
            <person name="Riley R."/>
            <person name="LaButti K."/>
            <person name="Pangilinan J."/>
            <person name="Andreopoulos W."/>
            <person name="Lipzen A."/>
            <person name="Yan J."/>
            <person name="Wang M."/>
            <person name="Ng V."/>
            <person name="Grigoriev I.V."/>
            <person name="Spatafora J.W."/>
            <person name="Magnuson J.K."/>
            <person name="Baker S.E."/>
            <person name="Pomraning K.R."/>
        </authorList>
    </citation>
    <scope>NUCLEOTIDE SEQUENCE [LARGE SCALE GENOMIC DNA]</scope>
    <source>
        <strain evidence="2">CBS 7786</strain>
    </source>
</reference>
<accession>A0ACC3SRT5</accession>
<organism evidence="1 2">
    <name type="scientific">Lipomyces kononenkoae</name>
    <name type="common">Yeast</name>
    <dbReference type="NCBI Taxonomy" id="34357"/>
    <lineage>
        <taxon>Eukaryota</taxon>
        <taxon>Fungi</taxon>
        <taxon>Dikarya</taxon>
        <taxon>Ascomycota</taxon>
        <taxon>Saccharomycotina</taxon>
        <taxon>Lipomycetes</taxon>
        <taxon>Lipomycetales</taxon>
        <taxon>Lipomycetaceae</taxon>
        <taxon>Lipomyces</taxon>
    </lineage>
</organism>
<name>A0ACC3SRT5_LIPKO</name>
<protein>
    <submittedName>
        <fullName evidence="1">Uncharacterized protein</fullName>
    </submittedName>
</protein>
<dbReference type="EMBL" id="MU971490">
    <property type="protein sequence ID" value="KAK9234302.1"/>
    <property type="molecule type" value="Genomic_DNA"/>
</dbReference>
<sequence length="347" mass="37516">MADLIFITGGSGHIGYRVILYALASGYRVRAAVRSKDRAEKIVSSPSIKALGVDNDKDERLQFVEVPDLSSEDAYDEAIKDAQYAIHVASPITASYKEGDDLVSHFMEPALTGTMNLLKAAQKAGSVRRVVVTSSVVAIIPWQSFTSGTSAEIFNEKNRISTPEGPFSNTFEAYAAGKTAALNKAEAWLHSEKPSLELIHVFPGFVIGPNELVTNVKDALYGTNRSVLGPILGEDGGRKPSSSIHVSDVAMAHVLALSPHINSHTNSGFILSSEGLRGTRWEESLQLAKQYFPNEVEQGILPTAGTVGTLPVKIDASQTEKVLGLKLRSFEEQVKDILSYYVQLARG</sequence>
<keyword evidence="2" id="KW-1185">Reference proteome</keyword>
<evidence type="ECO:0000313" key="2">
    <source>
        <dbReference type="Proteomes" id="UP001433508"/>
    </source>
</evidence>